<dbReference type="RefSeq" id="WP_241561122.1">
    <property type="nucleotide sequence ID" value="NZ_JBFAUK010000031.1"/>
</dbReference>
<dbReference type="PIRSF" id="PIRSF029171">
    <property type="entry name" value="Esterase_LipA"/>
    <property type="match status" value="1"/>
</dbReference>
<evidence type="ECO:0000259" key="2">
    <source>
        <dbReference type="Pfam" id="PF00326"/>
    </source>
</evidence>
<dbReference type="PANTHER" id="PTHR34853:SF1">
    <property type="entry name" value="LIPASE 5"/>
    <property type="match status" value="1"/>
</dbReference>
<dbReference type="InterPro" id="IPR001375">
    <property type="entry name" value="Peptidase_S9_cat"/>
</dbReference>
<name>A0ABV3K5E1_STRON</name>
<evidence type="ECO:0000313" key="4">
    <source>
        <dbReference type="Proteomes" id="UP001552594"/>
    </source>
</evidence>
<dbReference type="EMBL" id="JBFAUK010000031">
    <property type="protein sequence ID" value="MEV5510373.1"/>
    <property type="molecule type" value="Genomic_DNA"/>
</dbReference>
<evidence type="ECO:0000313" key="3">
    <source>
        <dbReference type="EMBL" id="MEV5510373.1"/>
    </source>
</evidence>
<dbReference type="Pfam" id="PF00326">
    <property type="entry name" value="Peptidase_S9"/>
    <property type="match status" value="1"/>
</dbReference>
<keyword evidence="1" id="KW-0732">Signal</keyword>
<keyword evidence="4" id="KW-1185">Reference proteome</keyword>
<dbReference type="Gene3D" id="3.40.50.1820">
    <property type="entry name" value="alpha/beta hydrolase"/>
    <property type="match status" value="2"/>
</dbReference>
<sequence>MRISGGVLAAGTALAVAAAAGACAPQAARSAGPADPALPAVQVTDHTYTVPQPLAPAAPGTPIAVSAQGPAPQLGNARRWTVLYHSTASRGTDTAVSGTLLLPNGTPPHGGWPVVSWAHGTTGVADKCAPSHTANLGYNAYAQELRALLGAGYAVAATDYAGLGTPGMHTYLVGPDEGNAVVDIVTAARRLLPGLAPTWFAIGHSQGGQAALFAANSARRAPDLRFGGAVALAPASHLETMLPGVIASHESSELSFALYSLAGLSATDPSVDLRRMLGPVAGRTAARVLGECLKSSYGVLKGVSTEQTLPLSPDQLRELGAKMGAYGDPDRTAVKSPVLVVQGGADQDVPPQWTAEVVGHLRALGSPSVTDRTYPGADHDQVLGQSICDLLAFMAEHGGRPVGGCAPYHTDLGLGHESLLRHRTPRGTLAVQRPGTMTFLPASLRGTGTE</sequence>
<feature type="chain" id="PRO_5047262142" evidence="1">
    <location>
        <begin position="23"/>
        <end position="450"/>
    </location>
</feature>
<dbReference type="InterPro" id="IPR029058">
    <property type="entry name" value="AB_hydrolase_fold"/>
</dbReference>
<dbReference type="SUPFAM" id="SSF53474">
    <property type="entry name" value="alpha/beta-Hydrolases"/>
    <property type="match status" value="1"/>
</dbReference>
<accession>A0ABV3K5E1</accession>
<feature type="domain" description="Peptidase S9 prolyl oligopeptidase catalytic" evidence="2">
    <location>
        <begin position="321"/>
        <end position="392"/>
    </location>
</feature>
<feature type="signal peptide" evidence="1">
    <location>
        <begin position="1"/>
        <end position="22"/>
    </location>
</feature>
<dbReference type="PANTHER" id="PTHR34853">
    <property type="match status" value="1"/>
</dbReference>
<dbReference type="Proteomes" id="UP001552594">
    <property type="component" value="Unassembled WGS sequence"/>
</dbReference>
<dbReference type="InterPro" id="IPR005152">
    <property type="entry name" value="Lipase_secreted"/>
</dbReference>
<dbReference type="PROSITE" id="PS51257">
    <property type="entry name" value="PROKAR_LIPOPROTEIN"/>
    <property type="match status" value="1"/>
</dbReference>
<proteinExistence type="predicted"/>
<dbReference type="Pfam" id="PF03583">
    <property type="entry name" value="LIP"/>
    <property type="match status" value="1"/>
</dbReference>
<organism evidence="3 4">
    <name type="scientific">Streptomyces orinoci</name>
    <name type="common">Streptoverticillium orinoci</name>
    <dbReference type="NCBI Taxonomy" id="67339"/>
    <lineage>
        <taxon>Bacteria</taxon>
        <taxon>Bacillati</taxon>
        <taxon>Actinomycetota</taxon>
        <taxon>Actinomycetes</taxon>
        <taxon>Kitasatosporales</taxon>
        <taxon>Streptomycetaceae</taxon>
        <taxon>Streptomyces</taxon>
    </lineage>
</organism>
<gene>
    <name evidence="3" type="ORF">AB0L16_28770</name>
</gene>
<reference evidence="3 4" key="1">
    <citation type="submission" date="2024-06" db="EMBL/GenBank/DDBJ databases">
        <title>The Natural Products Discovery Center: Release of the First 8490 Sequenced Strains for Exploring Actinobacteria Biosynthetic Diversity.</title>
        <authorList>
            <person name="Kalkreuter E."/>
            <person name="Kautsar S.A."/>
            <person name="Yang D."/>
            <person name="Bader C.D."/>
            <person name="Teijaro C.N."/>
            <person name="Fluegel L."/>
            <person name="Davis C.M."/>
            <person name="Simpson J.R."/>
            <person name="Lauterbach L."/>
            <person name="Steele A.D."/>
            <person name="Gui C."/>
            <person name="Meng S."/>
            <person name="Li G."/>
            <person name="Viehrig K."/>
            <person name="Ye F."/>
            <person name="Su P."/>
            <person name="Kiefer A.F."/>
            <person name="Nichols A."/>
            <person name="Cepeda A.J."/>
            <person name="Yan W."/>
            <person name="Fan B."/>
            <person name="Jiang Y."/>
            <person name="Adhikari A."/>
            <person name="Zheng C.-J."/>
            <person name="Schuster L."/>
            <person name="Cowan T.M."/>
            <person name="Smanski M.J."/>
            <person name="Chevrette M.G."/>
            <person name="De Carvalho L.P.S."/>
            <person name="Shen B."/>
        </authorList>
    </citation>
    <scope>NUCLEOTIDE SEQUENCE [LARGE SCALE GENOMIC DNA]</scope>
    <source>
        <strain evidence="3 4">NPDC052347</strain>
    </source>
</reference>
<comment type="caution">
    <text evidence="3">The sequence shown here is derived from an EMBL/GenBank/DDBJ whole genome shotgun (WGS) entry which is preliminary data.</text>
</comment>
<protein>
    <submittedName>
        <fullName evidence="3">Prolyl oligopeptidase family serine peptidase</fullName>
    </submittedName>
</protein>
<evidence type="ECO:0000256" key="1">
    <source>
        <dbReference type="SAM" id="SignalP"/>
    </source>
</evidence>